<dbReference type="Proteomes" id="UP000298210">
    <property type="component" value="Unassembled WGS sequence"/>
</dbReference>
<dbReference type="InterPro" id="IPR032710">
    <property type="entry name" value="NTF2-like_dom_sf"/>
</dbReference>
<dbReference type="AlphaFoldDB" id="A0A4Y7WII9"/>
<comment type="caution">
    <text evidence="1">The sequence shown here is derived from an EMBL/GenBank/DDBJ whole genome shotgun (WGS) entry which is preliminary data.</text>
</comment>
<name>A0A4Y7WII9_9BACI</name>
<evidence type="ECO:0008006" key="3">
    <source>
        <dbReference type="Google" id="ProtNLM"/>
    </source>
</evidence>
<dbReference type="EMBL" id="SNUX01000003">
    <property type="protein sequence ID" value="TES48102.1"/>
    <property type="molecule type" value="Genomic_DNA"/>
</dbReference>
<organism evidence="1 2">
    <name type="scientific">Shouchella lehensis</name>
    <dbReference type="NCBI Taxonomy" id="300825"/>
    <lineage>
        <taxon>Bacteria</taxon>
        <taxon>Bacillati</taxon>
        <taxon>Bacillota</taxon>
        <taxon>Bacilli</taxon>
        <taxon>Bacillales</taxon>
        <taxon>Bacillaceae</taxon>
        <taxon>Shouchella</taxon>
    </lineage>
</organism>
<evidence type="ECO:0000313" key="1">
    <source>
        <dbReference type="EMBL" id="TES48102.1"/>
    </source>
</evidence>
<reference evidence="1 2" key="1">
    <citation type="submission" date="2019-03" db="EMBL/GenBank/DDBJ databases">
        <authorList>
            <person name="Liu G."/>
        </authorList>
    </citation>
    <scope>NUCLEOTIDE SEQUENCE [LARGE SCALE GENOMIC DNA]</scope>
    <source>
        <strain evidence="1 2">DSM 19099</strain>
    </source>
</reference>
<accession>A0A4Y7WII9</accession>
<evidence type="ECO:0000313" key="2">
    <source>
        <dbReference type="Proteomes" id="UP000298210"/>
    </source>
</evidence>
<gene>
    <name evidence="1" type="ORF">E2L03_13290</name>
</gene>
<sequence length="121" mass="14027">MNSETTLTPKQVAEFFSTGNFNHTYQFLDKNIEWNIVGDKVLVGKKAVMDECRLTSNYFESVTTNFKILNVIQEENYVVINGTAEFIRDNKQLSYIAASDIYSFNDQNMLQRIDSYCIKIQ</sequence>
<proteinExistence type="predicted"/>
<dbReference type="RefSeq" id="WP_124741861.1">
    <property type="nucleotide sequence ID" value="NZ_LDIM01000014.1"/>
</dbReference>
<protein>
    <recommendedName>
        <fullName evidence="3">Nuclear transport factor 2 family protein</fullName>
    </recommendedName>
</protein>
<dbReference type="SUPFAM" id="SSF54427">
    <property type="entry name" value="NTF2-like"/>
    <property type="match status" value="1"/>
</dbReference>
<dbReference type="Gene3D" id="3.10.450.50">
    <property type="match status" value="1"/>
</dbReference>